<dbReference type="InterPro" id="IPR032093">
    <property type="entry name" value="PhoD_N"/>
</dbReference>
<sequence>MAIRGNWDQRRADAVARMGEIDRRTFVKLTGAGAAALIFGYGPFTEKVWAQPRFSDYPFKLGVASGDPLPDGVVLWTRLAPDPLNDGGMPEKKVPVQWQVATDEGFADVVAEGMEFAYPELAHSVHVEVGGLQPAAEYFYRFRAGPELSPVGRTKTAPALGASLAEMSFAFVSCQMYEHGYYTAYRRMAEQEQLDLVVHLGDYIYEYGPNQYVANGGNVRTHVGPEIWSLPDYRRRHAQYRTDEDLQAAHAAFPFVVTWDDHEVENNYADEIPEGNQSVAAFVRRRAAAYQAYYEHMPLRRASVPTGPDMLLYRRLTYGNLAEFNVLDTRQYRDDQAGGTVPPNPRSLDPARTLTGEAQERWLLDGLADSGTTWNVLAQQVFFAQRDLQVGTGQRFAMDAWDGYVGSRDRISNFILDRDVPNPVVLTGDVHNNWACNLKADYDNPASETLGVEFVGSAVTSGGDGSDTGNNQLATVAENPHIKFFNGQRGYVRCTLTPDQWRADYRVLPYVKQPGAPIYTRASFVTEAGNPGLQLADVNEVQGTRVSSAAIESDFERIEAQEEADRRGRKFR</sequence>
<dbReference type="PANTHER" id="PTHR43606">
    <property type="entry name" value="PHOSPHATASE, PUTATIVE (AFU_ORTHOLOGUE AFUA_6G08710)-RELATED"/>
    <property type="match status" value="1"/>
</dbReference>
<protein>
    <submittedName>
        <fullName evidence="3">Phosphodiesterase/alkaline phosphatase D</fullName>
    </submittedName>
</protein>
<dbReference type="Gene3D" id="3.60.21.70">
    <property type="entry name" value="PhoD-like phosphatase"/>
    <property type="match status" value="1"/>
</dbReference>
<evidence type="ECO:0000259" key="2">
    <source>
        <dbReference type="Pfam" id="PF16655"/>
    </source>
</evidence>
<organism evidence="3">
    <name type="scientific">uncultured Rubrobacteraceae bacterium</name>
    <dbReference type="NCBI Taxonomy" id="349277"/>
    <lineage>
        <taxon>Bacteria</taxon>
        <taxon>Bacillati</taxon>
        <taxon>Actinomycetota</taxon>
        <taxon>Rubrobacteria</taxon>
        <taxon>Rubrobacterales</taxon>
        <taxon>Rubrobacteraceae</taxon>
        <taxon>environmental samples</taxon>
    </lineage>
</organism>
<evidence type="ECO:0000313" key="3">
    <source>
        <dbReference type="EMBL" id="CAA9411524.1"/>
    </source>
</evidence>
<dbReference type="AlphaFoldDB" id="A0A6J4PBD0"/>
<gene>
    <name evidence="3" type="ORF">AVDCRST_MAG03-1903</name>
</gene>
<dbReference type="PROSITE" id="PS51318">
    <property type="entry name" value="TAT"/>
    <property type="match status" value="1"/>
</dbReference>
<dbReference type="PANTHER" id="PTHR43606:SF2">
    <property type="entry name" value="ALKALINE PHOSPHATASE FAMILY PROTEIN (AFU_ORTHOLOGUE AFUA_5G03860)"/>
    <property type="match status" value="1"/>
</dbReference>
<dbReference type="InterPro" id="IPR006311">
    <property type="entry name" value="TAT_signal"/>
</dbReference>
<dbReference type="InterPro" id="IPR052900">
    <property type="entry name" value="Phospholipid_Metab_Enz"/>
</dbReference>
<accession>A0A6J4PBD0</accession>
<dbReference type="InterPro" id="IPR029052">
    <property type="entry name" value="Metallo-depent_PP-like"/>
</dbReference>
<dbReference type="CDD" id="cd07389">
    <property type="entry name" value="MPP_PhoD"/>
    <property type="match status" value="1"/>
</dbReference>
<evidence type="ECO:0000259" key="1">
    <source>
        <dbReference type="Pfam" id="PF09423"/>
    </source>
</evidence>
<dbReference type="InterPro" id="IPR018946">
    <property type="entry name" value="PhoD-like_MPP"/>
</dbReference>
<dbReference type="Gene3D" id="2.60.40.380">
    <property type="entry name" value="Purple acid phosphatase-like, N-terminal"/>
    <property type="match status" value="1"/>
</dbReference>
<dbReference type="InterPro" id="IPR019546">
    <property type="entry name" value="TAT_signal_bac_arc"/>
</dbReference>
<dbReference type="EMBL" id="CADCUT010000117">
    <property type="protein sequence ID" value="CAA9411524.1"/>
    <property type="molecule type" value="Genomic_DNA"/>
</dbReference>
<feature type="domain" description="PhoD-like phosphatase metallophosphatase" evidence="1">
    <location>
        <begin position="169"/>
        <end position="505"/>
    </location>
</feature>
<name>A0A6J4PBD0_9ACTN</name>
<dbReference type="NCBIfam" id="TIGR01409">
    <property type="entry name" value="TAT_signal_seq"/>
    <property type="match status" value="1"/>
</dbReference>
<proteinExistence type="predicted"/>
<dbReference type="Pfam" id="PF16655">
    <property type="entry name" value="PhoD_N"/>
    <property type="match status" value="1"/>
</dbReference>
<dbReference type="Pfam" id="PF09423">
    <property type="entry name" value="PhoD"/>
    <property type="match status" value="1"/>
</dbReference>
<dbReference type="SUPFAM" id="SSF56300">
    <property type="entry name" value="Metallo-dependent phosphatases"/>
    <property type="match status" value="1"/>
</dbReference>
<dbReference type="InterPro" id="IPR038607">
    <property type="entry name" value="PhoD-like_sf"/>
</dbReference>
<feature type="domain" description="Phospholipase D N-terminal" evidence="2">
    <location>
        <begin position="61"/>
        <end position="156"/>
    </location>
</feature>
<reference evidence="3" key="1">
    <citation type="submission" date="2020-02" db="EMBL/GenBank/DDBJ databases">
        <authorList>
            <person name="Meier V. D."/>
        </authorList>
    </citation>
    <scope>NUCLEOTIDE SEQUENCE</scope>
    <source>
        <strain evidence="3">AVDCRST_MAG03</strain>
    </source>
</reference>